<comment type="caution">
    <text evidence="1">The sequence shown here is derived from an EMBL/GenBank/DDBJ whole genome shotgun (WGS) entry which is preliminary data.</text>
</comment>
<protein>
    <submittedName>
        <fullName evidence="1">Pogo transposable element with</fullName>
    </submittedName>
</protein>
<dbReference type="EMBL" id="REGN01001080">
    <property type="protein sequence ID" value="RNA37154.1"/>
    <property type="molecule type" value="Genomic_DNA"/>
</dbReference>
<feature type="non-terminal residue" evidence="1">
    <location>
        <position position="1"/>
    </location>
</feature>
<name>A0A3M7SMU2_BRAPC</name>
<proteinExistence type="predicted"/>
<dbReference type="Proteomes" id="UP000276133">
    <property type="component" value="Unassembled WGS sequence"/>
</dbReference>
<dbReference type="AlphaFoldDB" id="A0A3M7SMU2"/>
<gene>
    <name evidence="1" type="ORF">BpHYR1_008122</name>
</gene>
<reference evidence="1 2" key="1">
    <citation type="journal article" date="2018" name="Sci. Rep.">
        <title>Genomic signatures of local adaptation to the degree of environmental predictability in rotifers.</title>
        <authorList>
            <person name="Franch-Gras L."/>
            <person name="Hahn C."/>
            <person name="Garcia-Roger E.M."/>
            <person name="Carmona M.J."/>
            <person name="Serra M."/>
            <person name="Gomez A."/>
        </authorList>
    </citation>
    <scope>NUCLEOTIDE SEQUENCE [LARGE SCALE GENOMIC DNA]</scope>
    <source>
        <strain evidence="1">HYR1</strain>
    </source>
</reference>
<dbReference type="STRING" id="10195.A0A3M7SMU2"/>
<evidence type="ECO:0000313" key="1">
    <source>
        <dbReference type="EMBL" id="RNA37154.1"/>
    </source>
</evidence>
<sequence length="162" mass="18334">CLEEFTTTGRDLPTDAINRIYEFFNNISNLISTYDLTDAQILNMDESAIYLDTPSSYTYSPKGAKRVKSNTCGSERTRLSTAFTGCADGSKLPILTIIPRKTEMPGFEPPQNVIPIYKTSSTFDDEVILTYINRVVLPRQQRHVGSWETIFQPFGHLLHLSF</sequence>
<organism evidence="1 2">
    <name type="scientific">Brachionus plicatilis</name>
    <name type="common">Marine rotifer</name>
    <name type="synonym">Brachionus muelleri</name>
    <dbReference type="NCBI Taxonomy" id="10195"/>
    <lineage>
        <taxon>Eukaryota</taxon>
        <taxon>Metazoa</taxon>
        <taxon>Spiralia</taxon>
        <taxon>Gnathifera</taxon>
        <taxon>Rotifera</taxon>
        <taxon>Eurotatoria</taxon>
        <taxon>Monogononta</taxon>
        <taxon>Pseudotrocha</taxon>
        <taxon>Ploima</taxon>
        <taxon>Brachionidae</taxon>
        <taxon>Brachionus</taxon>
    </lineage>
</organism>
<dbReference type="OrthoDB" id="6514445at2759"/>
<keyword evidence="2" id="KW-1185">Reference proteome</keyword>
<evidence type="ECO:0000313" key="2">
    <source>
        <dbReference type="Proteomes" id="UP000276133"/>
    </source>
</evidence>
<accession>A0A3M7SMU2</accession>